<dbReference type="Pfam" id="PF13714">
    <property type="entry name" value="PEP_mutase"/>
    <property type="match status" value="1"/>
</dbReference>
<dbReference type="InterPro" id="IPR015813">
    <property type="entry name" value="Pyrv/PenolPyrv_kinase-like_dom"/>
</dbReference>
<dbReference type="PANTHER" id="PTHR42905">
    <property type="entry name" value="PHOSPHOENOLPYRUVATE CARBOXYLASE"/>
    <property type="match status" value="1"/>
</dbReference>
<evidence type="ECO:0000313" key="2">
    <source>
        <dbReference type="Proteomes" id="UP000269438"/>
    </source>
</evidence>
<organism evidence="1 2">
    <name type="scientific">Mycetocola lacteus</name>
    <dbReference type="NCBI Taxonomy" id="76637"/>
    <lineage>
        <taxon>Bacteria</taxon>
        <taxon>Bacillati</taxon>
        <taxon>Actinomycetota</taxon>
        <taxon>Actinomycetes</taxon>
        <taxon>Micrococcales</taxon>
        <taxon>Microbacteriaceae</taxon>
        <taxon>Mycetocola</taxon>
    </lineage>
</organism>
<sequence length="260" mass="26893">MNSMETFRALHSARTPLLLPNAWDVAGARILEEAGATAIATTSAGIAWAQGTADGGVLNRDRMLVTLESIVAAVAVPVTADIEGGYAESPEGVTETVRLVCATGAAGINIEDGPRTPEDTVARIRAAREASEGLFINARTDVFLAGGGDIAARIAKTIRRADLYLAAGADGVFVPGVVDAETIGELVRGIAGPLNAMIGEATPGIEELRSLGVARLSSGSAFAQSAYAGLRRDAAQFLTSARWPATQMDYAELNRLSARG</sequence>
<dbReference type="OrthoDB" id="9780430at2"/>
<dbReference type="CDD" id="cd00377">
    <property type="entry name" value="ICL_PEPM"/>
    <property type="match status" value="1"/>
</dbReference>
<dbReference type="AlphaFoldDB" id="A0A3L7AHC5"/>
<reference evidence="1 2" key="1">
    <citation type="submission" date="2018-10" db="EMBL/GenBank/DDBJ databases">
        <authorList>
            <person name="Li J."/>
        </authorList>
    </citation>
    <scope>NUCLEOTIDE SEQUENCE [LARGE SCALE GENOMIC DNA]</scope>
    <source>
        <strain evidence="1 2">JCM 11654</strain>
    </source>
</reference>
<keyword evidence="1" id="KW-0456">Lyase</keyword>
<dbReference type="Proteomes" id="UP000269438">
    <property type="component" value="Unassembled WGS sequence"/>
</dbReference>
<accession>A0A3L7AHC5</accession>
<dbReference type="EMBL" id="RCUY01000015">
    <property type="protein sequence ID" value="RLP79335.1"/>
    <property type="molecule type" value="Genomic_DNA"/>
</dbReference>
<dbReference type="GO" id="GO:0016829">
    <property type="term" value="F:lyase activity"/>
    <property type="evidence" value="ECO:0007669"/>
    <property type="project" value="UniProtKB-KW"/>
</dbReference>
<keyword evidence="1" id="KW-0670">Pyruvate</keyword>
<name>A0A3L7AHC5_9MICO</name>
<comment type="caution">
    <text evidence="1">The sequence shown here is derived from an EMBL/GenBank/DDBJ whole genome shotgun (WGS) entry which is preliminary data.</text>
</comment>
<dbReference type="PANTHER" id="PTHR42905:SF16">
    <property type="entry name" value="CARBOXYPHOSPHONOENOLPYRUVATE PHOSPHONOMUTASE-LIKE PROTEIN (AFU_ORTHOLOGUE AFUA_5G07230)"/>
    <property type="match status" value="1"/>
</dbReference>
<gene>
    <name evidence="1" type="ORF">D9V34_16220</name>
</gene>
<dbReference type="Gene3D" id="3.20.20.60">
    <property type="entry name" value="Phosphoenolpyruvate-binding domains"/>
    <property type="match status" value="1"/>
</dbReference>
<dbReference type="SUPFAM" id="SSF51621">
    <property type="entry name" value="Phosphoenolpyruvate/pyruvate domain"/>
    <property type="match status" value="1"/>
</dbReference>
<dbReference type="InterPro" id="IPR040442">
    <property type="entry name" value="Pyrv_kinase-like_dom_sf"/>
</dbReference>
<protein>
    <submittedName>
        <fullName evidence="1">Isocitrate lyase/phosphoenolpyruvate mutase family protein</fullName>
    </submittedName>
</protein>
<dbReference type="InterPro" id="IPR039556">
    <property type="entry name" value="ICL/PEPM"/>
</dbReference>
<evidence type="ECO:0000313" key="1">
    <source>
        <dbReference type="EMBL" id="RLP79335.1"/>
    </source>
</evidence>
<proteinExistence type="predicted"/>
<keyword evidence="2" id="KW-1185">Reference proteome</keyword>